<keyword evidence="3" id="KW-1185">Reference proteome</keyword>
<feature type="compositionally biased region" description="Low complexity" evidence="1">
    <location>
        <begin position="232"/>
        <end position="245"/>
    </location>
</feature>
<evidence type="ECO:0000313" key="3">
    <source>
        <dbReference type="Proteomes" id="UP000275078"/>
    </source>
</evidence>
<evidence type="ECO:0000256" key="1">
    <source>
        <dbReference type="SAM" id="MobiDB-lite"/>
    </source>
</evidence>
<dbReference type="AlphaFoldDB" id="A0A3N4HX98"/>
<dbReference type="OrthoDB" id="440424at2759"/>
<dbReference type="InterPro" id="IPR038213">
    <property type="entry name" value="IFI6/IFI27-like_sf"/>
</dbReference>
<dbReference type="EMBL" id="ML119794">
    <property type="protein sequence ID" value="RPA74304.1"/>
    <property type="molecule type" value="Genomic_DNA"/>
</dbReference>
<accession>A0A3N4HX98</accession>
<name>A0A3N4HX98_ASCIM</name>
<feature type="region of interest" description="Disordered" evidence="1">
    <location>
        <begin position="202"/>
        <end position="245"/>
    </location>
</feature>
<dbReference type="Gene3D" id="6.10.110.10">
    <property type="match status" value="1"/>
</dbReference>
<evidence type="ECO:0000313" key="2">
    <source>
        <dbReference type="EMBL" id="RPA74304.1"/>
    </source>
</evidence>
<feature type="compositionally biased region" description="Low complexity" evidence="1">
    <location>
        <begin position="10"/>
        <end position="46"/>
    </location>
</feature>
<organism evidence="2 3">
    <name type="scientific">Ascobolus immersus RN42</name>
    <dbReference type="NCBI Taxonomy" id="1160509"/>
    <lineage>
        <taxon>Eukaryota</taxon>
        <taxon>Fungi</taxon>
        <taxon>Dikarya</taxon>
        <taxon>Ascomycota</taxon>
        <taxon>Pezizomycotina</taxon>
        <taxon>Pezizomycetes</taxon>
        <taxon>Pezizales</taxon>
        <taxon>Ascobolaceae</taxon>
        <taxon>Ascobolus</taxon>
    </lineage>
</organism>
<sequence length="245" mass="24838">MEHPTPASPSPEQLRLLLSSLQQADNNSTATSSPPTPILTPTTTAPPSRPLSPSPDETNPLLDDPAAGLEPSAFQQHLTALRDRLQSAWNNPSEVVDVVKAYMAEHPYLTAFQVGSMLITLFPAAVCPPLFWALGFTRVGPVGGSLAALWQSSFAGAVTSSSLFSAFQGVAMGGVKGWPVVSGVIRTVAAFGGFSGTAAAAATSSGNDDAPKEGEVLFENEESAPGAGGSSGVVSSGGEAGATSA</sequence>
<protein>
    <submittedName>
        <fullName evidence="2">Uncharacterized protein</fullName>
    </submittedName>
</protein>
<proteinExistence type="predicted"/>
<gene>
    <name evidence="2" type="ORF">BJ508DRAFT_418689</name>
</gene>
<reference evidence="2 3" key="1">
    <citation type="journal article" date="2018" name="Nat. Ecol. Evol.">
        <title>Pezizomycetes genomes reveal the molecular basis of ectomycorrhizal truffle lifestyle.</title>
        <authorList>
            <person name="Murat C."/>
            <person name="Payen T."/>
            <person name="Noel B."/>
            <person name="Kuo A."/>
            <person name="Morin E."/>
            <person name="Chen J."/>
            <person name="Kohler A."/>
            <person name="Krizsan K."/>
            <person name="Balestrini R."/>
            <person name="Da Silva C."/>
            <person name="Montanini B."/>
            <person name="Hainaut M."/>
            <person name="Levati E."/>
            <person name="Barry K.W."/>
            <person name="Belfiori B."/>
            <person name="Cichocki N."/>
            <person name="Clum A."/>
            <person name="Dockter R.B."/>
            <person name="Fauchery L."/>
            <person name="Guy J."/>
            <person name="Iotti M."/>
            <person name="Le Tacon F."/>
            <person name="Lindquist E.A."/>
            <person name="Lipzen A."/>
            <person name="Malagnac F."/>
            <person name="Mello A."/>
            <person name="Molinier V."/>
            <person name="Miyauchi S."/>
            <person name="Poulain J."/>
            <person name="Riccioni C."/>
            <person name="Rubini A."/>
            <person name="Sitrit Y."/>
            <person name="Splivallo R."/>
            <person name="Traeger S."/>
            <person name="Wang M."/>
            <person name="Zifcakova L."/>
            <person name="Wipf D."/>
            <person name="Zambonelli A."/>
            <person name="Paolocci F."/>
            <person name="Nowrousian M."/>
            <person name="Ottonello S."/>
            <person name="Baldrian P."/>
            <person name="Spatafora J.W."/>
            <person name="Henrissat B."/>
            <person name="Nagy L.G."/>
            <person name="Aury J.M."/>
            <person name="Wincker P."/>
            <person name="Grigoriev I.V."/>
            <person name="Bonfante P."/>
            <person name="Martin F.M."/>
        </authorList>
    </citation>
    <scope>NUCLEOTIDE SEQUENCE [LARGE SCALE GENOMIC DNA]</scope>
    <source>
        <strain evidence="2 3">RN42</strain>
    </source>
</reference>
<feature type="region of interest" description="Disordered" evidence="1">
    <location>
        <begin position="1"/>
        <end position="68"/>
    </location>
</feature>
<dbReference type="STRING" id="1160509.A0A3N4HX98"/>
<dbReference type="Proteomes" id="UP000275078">
    <property type="component" value="Unassembled WGS sequence"/>
</dbReference>